<protein>
    <submittedName>
        <fullName evidence="6">LysR family transcriptional regulator</fullName>
    </submittedName>
</protein>
<organism evidence="6 7">
    <name type="scientific">Micrococcoides hystricis</name>
    <dbReference type="NCBI Taxonomy" id="1572761"/>
    <lineage>
        <taxon>Bacteria</taxon>
        <taxon>Bacillati</taxon>
        <taxon>Actinomycetota</taxon>
        <taxon>Actinomycetes</taxon>
        <taxon>Micrococcales</taxon>
        <taxon>Micrococcaceae</taxon>
        <taxon>Micrococcoides</taxon>
    </lineage>
</organism>
<dbReference type="InterPro" id="IPR036390">
    <property type="entry name" value="WH_DNA-bd_sf"/>
</dbReference>
<sequence>MAEVTLKHLEYLVVAAEKGSVTGAANQLFLSQSAVSTALSDLESALGTQLFIRHARGLSLTAAGETVVLEAKRVLGTVDELRDTARSAEGDLQGRLRVGCYSTVAPVLLPAVIDEFLAKHPKVEITFVEGSNQTLEDELRSGRIDVAIMYHYEDRGSIPSSSEFSREPLSSSPPYLLLPKGHEKSGQEAVSLAEMVDEPLVLFDLAPAGDYFLALFKERGLSPNVRFRTTSYAMVRSLVARGLGYSLLSQRTASQASYEGLEYATAELAESFDGLDIDVVYISRLKLTRRVRAFINECKEVARSFQ</sequence>
<dbReference type="Pfam" id="PF03466">
    <property type="entry name" value="LysR_substrate"/>
    <property type="match status" value="1"/>
</dbReference>
<dbReference type="InterPro" id="IPR005119">
    <property type="entry name" value="LysR_subst-bd"/>
</dbReference>
<dbReference type="RefSeq" id="WP_377458568.1">
    <property type="nucleotide sequence ID" value="NZ_JBHLUB010000026.1"/>
</dbReference>
<keyword evidence="2" id="KW-0805">Transcription regulation</keyword>
<dbReference type="InterPro" id="IPR000847">
    <property type="entry name" value="LysR_HTH_N"/>
</dbReference>
<keyword evidence="7" id="KW-1185">Reference proteome</keyword>
<evidence type="ECO:0000256" key="4">
    <source>
        <dbReference type="ARBA" id="ARBA00023163"/>
    </source>
</evidence>
<proteinExistence type="inferred from homology"/>
<evidence type="ECO:0000256" key="3">
    <source>
        <dbReference type="ARBA" id="ARBA00023125"/>
    </source>
</evidence>
<dbReference type="Gene3D" id="3.40.190.10">
    <property type="entry name" value="Periplasmic binding protein-like II"/>
    <property type="match status" value="2"/>
</dbReference>
<name>A0ABV6P9Q9_9MICC</name>
<dbReference type="InterPro" id="IPR036388">
    <property type="entry name" value="WH-like_DNA-bd_sf"/>
</dbReference>
<keyword evidence="3" id="KW-0238">DNA-binding</keyword>
<dbReference type="PROSITE" id="PS50931">
    <property type="entry name" value="HTH_LYSR"/>
    <property type="match status" value="1"/>
</dbReference>
<evidence type="ECO:0000256" key="2">
    <source>
        <dbReference type="ARBA" id="ARBA00023015"/>
    </source>
</evidence>
<dbReference type="Gene3D" id="1.10.10.10">
    <property type="entry name" value="Winged helix-like DNA-binding domain superfamily/Winged helix DNA-binding domain"/>
    <property type="match status" value="1"/>
</dbReference>
<comment type="caution">
    <text evidence="6">The sequence shown here is derived from an EMBL/GenBank/DDBJ whole genome shotgun (WGS) entry which is preliminary data.</text>
</comment>
<dbReference type="Pfam" id="PF00126">
    <property type="entry name" value="HTH_1"/>
    <property type="match status" value="1"/>
</dbReference>
<dbReference type="PRINTS" id="PR00039">
    <property type="entry name" value="HTHLYSR"/>
</dbReference>
<dbReference type="PANTHER" id="PTHR30346:SF0">
    <property type="entry name" value="HCA OPERON TRANSCRIPTIONAL ACTIVATOR HCAR"/>
    <property type="match status" value="1"/>
</dbReference>
<evidence type="ECO:0000313" key="7">
    <source>
        <dbReference type="Proteomes" id="UP001589862"/>
    </source>
</evidence>
<comment type="similarity">
    <text evidence="1">Belongs to the LysR transcriptional regulatory family.</text>
</comment>
<evidence type="ECO:0000256" key="1">
    <source>
        <dbReference type="ARBA" id="ARBA00009437"/>
    </source>
</evidence>
<dbReference type="SUPFAM" id="SSF53850">
    <property type="entry name" value="Periplasmic binding protein-like II"/>
    <property type="match status" value="1"/>
</dbReference>
<gene>
    <name evidence="6" type="ORF">ACFFFR_05580</name>
</gene>
<evidence type="ECO:0000259" key="5">
    <source>
        <dbReference type="PROSITE" id="PS50931"/>
    </source>
</evidence>
<evidence type="ECO:0000313" key="6">
    <source>
        <dbReference type="EMBL" id="MFC0581851.1"/>
    </source>
</evidence>
<dbReference type="PANTHER" id="PTHR30346">
    <property type="entry name" value="TRANSCRIPTIONAL DUAL REGULATOR HCAR-RELATED"/>
    <property type="match status" value="1"/>
</dbReference>
<dbReference type="SUPFAM" id="SSF46785">
    <property type="entry name" value="Winged helix' DNA-binding domain"/>
    <property type="match status" value="1"/>
</dbReference>
<keyword evidence="4" id="KW-0804">Transcription</keyword>
<dbReference type="Proteomes" id="UP001589862">
    <property type="component" value="Unassembled WGS sequence"/>
</dbReference>
<reference evidence="6 7" key="1">
    <citation type="submission" date="2024-09" db="EMBL/GenBank/DDBJ databases">
        <authorList>
            <person name="Sun Q."/>
            <person name="Mori K."/>
        </authorList>
    </citation>
    <scope>NUCLEOTIDE SEQUENCE [LARGE SCALE GENOMIC DNA]</scope>
    <source>
        <strain evidence="6 7">NCAIM B.02604</strain>
    </source>
</reference>
<dbReference type="EMBL" id="JBHLUB010000026">
    <property type="protein sequence ID" value="MFC0581851.1"/>
    <property type="molecule type" value="Genomic_DNA"/>
</dbReference>
<accession>A0ABV6P9Q9</accession>
<feature type="domain" description="HTH lysR-type" evidence="5">
    <location>
        <begin position="4"/>
        <end position="61"/>
    </location>
</feature>